<dbReference type="Proteomes" id="UP001515480">
    <property type="component" value="Unassembled WGS sequence"/>
</dbReference>
<keyword evidence="4" id="KW-1185">Reference proteome</keyword>
<evidence type="ECO:0000313" key="4">
    <source>
        <dbReference type="Proteomes" id="UP001515480"/>
    </source>
</evidence>
<reference evidence="3 4" key="1">
    <citation type="journal article" date="2024" name="Science">
        <title>Giant polyketide synthase enzymes in the biosynthesis of giant marine polyether toxins.</title>
        <authorList>
            <person name="Fallon T.R."/>
            <person name="Shende V.V."/>
            <person name="Wierzbicki I.H."/>
            <person name="Pendleton A.L."/>
            <person name="Watervoot N.F."/>
            <person name="Auber R.P."/>
            <person name="Gonzalez D.J."/>
            <person name="Wisecaver J.H."/>
            <person name="Moore B.S."/>
        </authorList>
    </citation>
    <scope>NUCLEOTIDE SEQUENCE [LARGE SCALE GENOMIC DNA]</scope>
    <source>
        <strain evidence="3 4">12B1</strain>
    </source>
</reference>
<feature type="transmembrane region" description="Helical" evidence="2">
    <location>
        <begin position="218"/>
        <end position="239"/>
    </location>
</feature>
<feature type="transmembrane region" description="Helical" evidence="2">
    <location>
        <begin position="145"/>
        <end position="172"/>
    </location>
</feature>
<sequence>MTNSTAQCVESCCYVSFSGPQSRFTSMLHGVLEGWMLCLSVHALVPRAALLLQHRSSFAAALQGWSLNAMSFVGSILFSSGNLVYYACTLAHMTCDNSMALWFVHPHGVAYMPVTSFWSSVLNLRTARLFEVVRDCARGRFLRAGFLTFTARFLLCWALISPLAYITIGFALETFSDSAPSLPWLVYASQAVVVCCASVVLVWPSASVGPVSHGQSDALQFCFECLFSIVLLISLLPVVRSLWNLQEASGCNISASETAIDLGPIRRTWLICFASALFGPLQLGLNLYQAESHKAIDMAWWDVTYILQSYVMFFWFSPFPTLESIYHQTPDEQRSDLQEVSEDSPMPSTSSCKSVPSYLPEPMSREALALSSISSKKKSQGRSSKAKERHPNAVAFASDI</sequence>
<evidence type="ECO:0000256" key="1">
    <source>
        <dbReference type="SAM" id="MobiDB-lite"/>
    </source>
</evidence>
<protein>
    <submittedName>
        <fullName evidence="3">Uncharacterized protein</fullName>
    </submittedName>
</protein>
<feature type="transmembrane region" description="Helical" evidence="2">
    <location>
        <begin position="99"/>
        <end position="124"/>
    </location>
</feature>
<dbReference type="EMBL" id="JBGBPQ010000007">
    <property type="protein sequence ID" value="KAL1521432.1"/>
    <property type="molecule type" value="Genomic_DNA"/>
</dbReference>
<feature type="transmembrane region" description="Helical" evidence="2">
    <location>
        <begin position="184"/>
        <end position="206"/>
    </location>
</feature>
<feature type="region of interest" description="Disordered" evidence="1">
    <location>
        <begin position="332"/>
        <end position="400"/>
    </location>
</feature>
<gene>
    <name evidence="3" type="ORF">AB1Y20_021096</name>
</gene>
<proteinExistence type="predicted"/>
<keyword evidence="2" id="KW-0812">Transmembrane</keyword>
<dbReference type="AlphaFoldDB" id="A0AB34JKK5"/>
<feature type="transmembrane region" description="Helical" evidence="2">
    <location>
        <begin position="64"/>
        <end position="87"/>
    </location>
</feature>
<keyword evidence="2" id="KW-0472">Membrane</keyword>
<organism evidence="3 4">
    <name type="scientific">Prymnesium parvum</name>
    <name type="common">Toxic golden alga</name>
    <dbReference type="NCBI Taxonomy" id="97485"/>
    <lineage>
        <taxon>Eukaryota</taxon>
        <taxon>Haptista</taxon>
        <taxon>Haptophyta</taxon>
        <taxon>Prymnesiophyceae</taxon>
        <taxon>Prymnesiales</taxon>
        <taxon>Prymnesiaceae</taxon>
        <taxon>Prymnesium</taxon>
    </lineage>
</organism>
<keyword evidence="2" id="KW-1133">Transmembrane helix</keyword>
<name>A0AB34JKK5_PRYPA</name>
<comment type="caution">
    <text evidence="3">The sequence shown here is derived from an EMBL/GenBank/DDBJ whole genome shotgun (WGS) entry which is preliminary data.</text>
</comment>
<accession>A0AB34JKK5</accession>
<evidence type="ECO:0000313" key="3">
    <source>
        <dbReference type="EMBL" id="KAL1521432.1"/>
    </source>
</evidence>
<evidence type="ECO:0000256" key="2">
    <source>
        <dbReference type="SAM" id="Phobius"/>
    </source>
</evidence>